<dbReference type="InterPro" id="IPR053140">
    <property type="entry name" value="GDSL_Rv0518-like"/>
</dbReference>
<evidence type="ECO:0000313" key="4">
    <source>
        <dbReference type="Proteomes" id="UP000290408"/>
    </source>
</evidence>
<protein>
    <submittedName>
        <fullName evidence="3">SGNH/GDSL hydrolase family protein</fullName>
    </submittedName>
</protein>
<dbReference type="CDD" id="cd01832">
    <property type="entry name" value="SGNH_hydrolase_like_1"/>
    <property type="match status" value="1"/>
</dbReference>
<dbReference type="Gene3D" id="3.40.50.1110">
    <property type="entry name" value="SGNH hydrolase"/>
    <property type="match status" value="1"/>
</dbReference>
<sequence>MSDADPRAEGRYVGWADRLAAALSTQVPEGEFHYANLAVRGRKLDDVIGPQLDAALDAGPDLVSIVGGGNDILRPRVDLDEIADRLEQAVVTLRATGADVLMATPADPADAGLLSSLRSRHAVHSANVFSIAQRQGAHVLNLWGLRALRDWRLWSTDRIHLSTEGHRRVAQEALSALAQPVSDPDWRAPLDPAPAVARREQVAETARWARAYAAPWVHRRLTGRSSGDSVTAKIAEPTPFGPADLPDA</sequence>
<evidence type="ECO:0000259" key="2">
    <source>
        <dbReference type="Pfam" id="PF13472"/>
    </source>
</evidence>
<gene>
    <name evidence="3" type="ORF">EXU32_13575</name>
</gene>
<dbReference type="Proteomes" id="UP000290408">
    <property type="component" value="Chromosome"/>
</dbReference>
<dbReference type="KEGG" id="jli:EXU32_13575"/>
<dbReference type="AlphaFoldDB" id="A0A4V0ZBH7"/>
<dbReference type="GO" id="GO:0016787">
    <property type="term" value="F:hydrolase activity"/>
    <property type="evidence" value="ECO:0007669"/>
    <property type="project" value="UniProtKB-KW"/>
</dbReference>
<dbReference type="EMBL" id="CP036164">
    <property type="protein sequence ID" value="QBF48038.1"/>
    <property type="molecule type" value="Genomic_DNA"/>
</dbReference>
<dbReference type="SUPFAM" id="SSF52266">
    <property type="entry name" value="SGNH hydrolase"/>
    <property type="match status" value="1"/>
</dbReference>
<dbReference type="Pfam" id="PF13472">
    <property type="entry name" value="Lipase_GDSL_2"/>
    <property type="match status" value="1"/>
</dbReference>
<dbReference type="InterPro" id="IPR036514">
    <property type="entry name" value="SGNH_hydro_sf"/>
</dbReference>
<accession>A0A4V0ZBH7</accession>
<dbReference type="STRING" id="1216970.GCA_001570985_02161"/>
<keyword evidence="3" id="KW-0378">Hydrolase</keyword>
<dbReference type="OrthoDB" id="3465773at2"/>
<dbReference type="PANTHER" id="PTHR43784">
    <property type="entry name" value="GDSL-LIKE LIPASE/ACYLHYDROLASE, PUTATIVE (AFU_ORTHOLOGUE AFUA_2G00820)-RELATED"/>
    <property type="match status" value="1"/>
</dbReference>
<dbReference type="InterPro" id="IPR013830">
    <property type="entry name" value="SGNH_hydro"/>
</dbReference>
<organism evidence="3 4">
    <name type="scientific">Janibacter limosus</name>
    <dbReference type="NCBI Taxonomy" id="53458"/>
    <lineage>
        <taxon>Bacteria</taxon>
        <taxon>Bacillati</taxon>
        <taxon>Actinomycetota</taxon>
        <taxon>Actinomycetes</taxon>
        <taxon>Micrococcales</taxon>
        <taxon>Intrasporangiaceae</taxon>
        <taxon>Janibacter</taxon>
    </lineage>
</organism>
<feature type="region of interest" description="Disordered" evidence="1">
    <location>
        <begin position="224"/>
        <end position="248"/>
    </location>
</feature>
<dbReference type="PANTHER" id="PTHR43784:SF2">
    <property type="entry name" value="GDSL-LIKE LIPASE_ACYLHYDROLASE, PUTATIVE (AFU_ORTHOLOGUE AFUA_2G00820)-RELATED"/>
    <property type="match status" value="1"/>
</dbReference>
<reference evidence="3 4" key="1">
    <citation type="submission" date="2019-02" db="EMBL/GenBank/DDBJ databases">
        <title>Genomic data mining of an Antarctic deep-sea actinobacterium, Janibacterlimosus P3-3-X1.</title>
        <authorList>
            <person name="Liao L."/>
            <person name="Chen B."/>
        </authorList>
    </citation>
    <scope>NUCLEOTIDE SEQUENCE [LARGE SCALE GENOMIC DNA]</scope>
    <source>
        <strain evidence="3 4">P3-3-X1</strain>
    </source>
</reference>
<evidence type="ECO:0000256" key="1">
    <source>
        <dbReference type="SAM" id="MobiDB-lite"/>
    </source>
</evidence>
<proteinExistence type="predicted"/>
<name>A0A4V0ZBH7_9MICO</name>
<feature type="domain" description="SGNH hydrolase-type esterase" evidence="2">
    <location>
        <begin position="7"/>
        <end position="168"/>
    </location>
</feature>
<keyword evidence="4" id="KW-1185">Reference proteome</keyword>
<evidence type="ECO:0000313" key="3">
    <source>
        <dbReference type="EMBL" id="QBF48038.1"/>
    </source>
</evidence>